<evidence type="ECO:0000256" key="1">
    <source>
        <dbReference type="ARBA" id="ARBA00004430"/>
    </source>
</evidence>
<dbReference type="Gene3D" id="3.40.50.300">
    <property type="entry name" value="P-loop containing nucleotide triphosphate hydrolases"/>
    <property type="match status" value="5"/>
</dbReference>
<dbReference type="Pfam" id="PF12780">
    <property type="entry name" value="AAA_8"/>
    <property type="match status" value="1"/>
</dbReference>
<evidence type="ECO:0000256" key="14">
    <source>
        <dbReference type="ARBA" id="ARBA00054075"/>
    </source>
</evidence>
<feature type="region of interest" description="Disordered" evidence="18">
    <location>
        <begin position="3279"/>
        <end position="3299"/>
    </location>
</feature>
<dbReference type="GO" id="GO:0008569">
    <property type="term" value="F:minus-end-directed microtubule motor activity"/>
    <property type="evidence" value="ECO:0007669"/>
    <property type="project" value="InterPro"/>
</dbReference>
<evidence type="ECO:0000259" key="19">
    <source>
        <dbReference type="SMART" id="SM00382"/>
    </source>
</evidence>
<keyword evidence="9 17" id="KW-0175">Coiled coil</keyword>
<dbReference type="RefSeq" id="XP_030078786.1">
    <property type="nucleotide sequence ID" value="XM_030222926.1"/>
</dbReference>
<evidence type="ECO:0000256" key="9">
    <source>
        <dbReference type="ARBA" id="ARBA00023054"/>
    </source>
</evidence>
<dbReference type="GO" id="GO:0051959">
    <property type="term" value="F:dynein light intermediate chain binding"/>
    <property type="evidence" value="ECO:0007669"/>
    <property type="project" value="InterPro"/>
</dbReference>
<dbReference type="InterPro" id="IPR027417">
    <property type="entry name" value="P-loop_NTPase"/>
</dbReference>
<dbReference type="Pfam" id="PF17857">
    <property type="entry name" value="AAA_lid_1"/>
    <property type="match status" value="1"/>
</dbReference>
<dbReference type="SMART" id="SM00382">
    <property type="entry name" value="AAA"/>
    <property type="match status" value="3"/>
</dbReference>
<dbReference type="Pfam" id="PF03028">
    <property type="entry name" value="Dynein_heavy"/>
    <property type="match status" value="1"/>
</dbReference>
<dbReference type="Pfam" id="PF12774">
    <property type="entry name" value="AAA_6"/>
    <property type="match status" value="1"/>
</dbReference>
<gene>
    <name evidence="21" type="primary">LOC111595990</name>
</gene>
<dbReference type="Gene3D" id="1.20.920.20">
    <property type="match status" value="1"/>
</dbReference>
<sequence>MAGAALGTPLQSMSYTTGSVKASLQENESFADGPIHNEDPRIVWLKTIIANQLGVFKPVYVNTLIAKNKDAVDQFLNKRYERQAHLDRVIMYVWRTFYDRLVEEEITVLEEVPRPSLPDKKDKKKKGKGRKKGGQEPEPVDVEPAEGTDLETEAEGEAEGEEEAAAINSAKSSARSRRTRRKTKKKSYVPVYIEVKKIVPAYIKTPILHCHFGEMESHNFDPKTRYVYIMRKNAREIPWFKEISQCFAEMPLLFLLGSIRGNLIDALRHELKMVYNSAFRFQFREPDTTDTQQKESNEAQREGGGAGGGSVGDAGAGENVSSEPKESGPGLLELSKPSEFRLKALKQQKKQKALEAEAKKLAQAKLAAGKGDADDEEEDQPVTIELPSSSEEEVQQKTEKLTIAERWENLLNETKAKVVAERMAEEATPPRINPILRRLLKEIEEFDREIVWTINHIVWAFNLPSSYVLPGQEETEFEEALIRVPVDTKKLELVPTYTQGQLEDVVDGWMTYLNKTMKALKDAKLDEFTPMAEYRYWHKMEIDLYGTLEQLKTEFVMAVLNRLANDGSKKLIDWNRVLAKTEERFKLAKENSDYLGTVTDYLEKIQNYDSMKMAIMQIPNVMVGLRHIWTMSSYYCRDPEMQVLLCEISNVFVQKVKKIINFDNIFRYSASYTYETANNCANILRCWKEAYKVSRQHIEESGAGSRWEFDRVALFNEVNHIYQVAVDIAYVGRVFIQYENLFGRNLKALITDPAIVDNLMRKIYRLLDDLIRSVDYDMFLPSNWENWEYSLEQFNKRLESLEIDAKAVIDQSINSLLSAQKGIKLLVNANTIDTRQVLQQFVSTKHENLLRFFVSEINNVETVFTKFKKTPPMPKLQPAKISAICWARLLGRKLKNSVLAFKTVEDDPAMKNSFLKRSAFKQYFELMTVMFQFEKILFEKFIQNSTFIVNHTNRSNILSIEICVDETLNYISEATQTLKSKSRANSILQMHSSQYGGSMSLMDVNSDGSGEGSISFYEEEDDDNSQTAVDAAQIGVMCKINRFTVLTAMIMWMVGKTRHANLQLAKANAFLAAMKERKPKDITPRDRECMQTCNLLLHAESQHMLPVWRELVGDKVLIEYDMQFVVNLNREVFDTMFEGQLFEQLGFTLPTALRTSIMRKDILFKDYEKLSEVINRYNAIISNLSMSEVVFLREHIYDTELFIQMGVGRFNWISFNIIKFCDQINSQLRKLTSIVSQINFIRRDLRNRIDEIQKYNLFNLDSEIARLKDTITSVVPEQSFTGSIKNSMAHTFKSMTGETITMLQADDNHDEQKVIQDLTCGTGVYACQGYFELLEASRNQKAAQMKKLYDSLGPVLIKLESLVLGTFTGRSEKMRNYYEFWEEETFKCIVDMTFENLKCYINRLLSNEPMFEVNAVLLMSEIVLEPSANELQSIIITAAKDYLTRIKIFTRWMSGTCINCPLLDAGTQWKYNYTFFEDVMSINDVVNLVINIHDLAAKIVNEAKSFVSQFRKYFNLWAFEKDIICQKFVERQVTLVEIDEKFTFYSTIVETLDQMRQYHDVRCVRINLRPLLESIKQHAQEWCTILGEELLQHVIDNMRAMRNEIKLLSLNLNKTTRELEDFKLVMQTIATIQSTTLTNEQKIHEMQETFTVLSEHQITFMYEDMLMVHHLEKRWKRLFLSALYRSEKLQPIKQKFAELTTGEIEIFWDDLEDFIKDWDENGPGSHGPDLERGVRLMDQYSQKINERELRRQELANAERLFDMPMVDYHEFSRVQAEFEGLQTIFKLYRAQKNSREIWGKTLWVDLDPNFLTEGVESYLKEFRKMPKAVRMLPTGQQLETHMKQFKATVPLMVSLKHEALRERHWLQLMEKTNQFFDMSPSRFTLDNMFAMQLHKYQEIAEQILTNAIKELQIERGVRAVEETWGSMSFKVNKHFKGTEDRGWILGPVDEIMQVLEDNAMNLQSMGASQFIGPFLETVNRWERALAHVSEIIEEWLIVQRKWLYLEGIFIGGDIRTQLPEEARKFDDIDKSYRRIMVDCAKNPLVVPFCAVPGRLLDIQSLGVGLENCQKSLNEYLDSKRRIFPRFYFISTDELLSILGSSEPSAVQNHIIKMYDNIKSLRLVKEGGHTVVTAMISSEGEVLEFRHFIRAHGRVEHWMNDVLDEMRIANRYVTKTCIYDFGTDLVISRPDWLMNYQGMVGLAASQVWWTAEVEEAFDQAQNHGNMRAMKDFLMKSNYQIEELVLKVRSNLSRNDRLKFKAICTIDVHARDIIDNFVRDNVLDASEFSWESQLRFYWVKFYDNLLVLQCSGSFDFGYEYMGLNGRLVITPLTDRIYLTITQALLMNLGGAPAGPAGTGKTETVKDLAKAMGLLCVVTNCGEGMDFRAVGTILSGLVQCGAWGCFDEFNRIDISVLSVISTQLQTIRNGLIRKLKRFVFEGVEISLDPKCGVFVTMNPGYAGRTELPESVKALFRPVTCIKPDLELICLISLFSDGFLTAKVLAKKMTVLYSLAQEQLSKQCHYDWGLRSLNSVLRMAGVMKRQSEDLPEAVVLMRVLRDMNFPKFVFEDVPLFLGLIKDLFPGIDCPRIGYPDFNAATRNVLVNDGYILLPDQEDKVVQMYETMMTRHSTMLVGPTGGGKTVVINALIKAQIYMGLPTKCLVLNPKACSVIELYGYLDMETRDWIDGLFSNIFREMNKPIEREERRYACFDGDVDALWIENMNSVMDDNKLLTLANGERIRLENYCALLFEVGNLFYASPATVSRAGMVYVDPKNLRFSPFWQRWVLTRPEPQRELLNDFFEKLIVNAIAFILEGLDGTTQGSPLKLVIMQTDLNMVTQFCNLYDALLPVYGPSDNKNSDEPVLKVYNTDTLECCFIQAIYGSLGACLLEKHQLIFDEFMKRIAGFPLVEDTQASPAGGGQLPQGKPTIYDYYWDLKENCWIAWEWVVKSYEHDPSVKFSEILVPTVDNTRTNRLLALMSDIRRPVLLVGEAGTSKTATIMQYLRNLNPNINVILNINFSSRTSSLDVQRTLEAAVEKRTKDTYGPPMGKKIACFIDDMNMPQVDDYGTQQPIALLKLFFERGGMYDRDKDLNWKKFKDMTFYAAMGTAGGGRNEVDPRFISMFSTYNILFPNDESLIQIYSSIFKGHLRFVKFHDRFIIVADIIVIMTLKLFKMVIVDLPPTPSKFHYIFNLKDLSRIFAGMLLIQPTFFKDLRELLRVWRNEFTRIICDRLISQTDITNVNRNLVAEVQERFPPEFEEMHGFIDVEEAAAEAQARLLFEPEPTGAGDEEEEEEDEGDEEQNLILSLKDYVLRDPLVFGDFRNFTNESEPRNYEDLIDYKAVFSLFTEILQEYCERKQKMTLVLFEDCLEHLTRVHRTLRMNRGHVLLIGVGGCGKKCVTRLASFAAECEIFEITISRGYNESSFREDLKVLYNIAGVKRKKVVFLFTAAQIAEEGFLELINNILTVGQVPALFADEDKDSIVNQVRKFAEEEGLSASKDSVWAYFLRCCGENLHVVLCMSPAGDALRNRCRSFPGLIGSTYIDWVFPWPKQALYAVAKLFLTEHALIPVLHREAIIEHVVHVHMTIQDYSKDYLTKLRRSNFVTPKHYLDYINTYLGLLEEKYKHIMQQRERLGEGIKKIEEASVQIDELRIIVTEQKKNVAIAAEECEAMLVTIESSTQKANTKKAEASEKSVEVEIKGKQITIEKDEAEIILAEAMPAVEEARRALSELEKSQITEIRSFATPPPAVQVVCECVAILKGIKEISWKSAKGMMSDVNFLKSLMEMDCEALTQKQISSCRTHMKTQNLDDMGKISVAGAGLLKFVKAVLGFFDVYREVKPKKERLEFLVEEQDVQIKLLNHLNSEIQKLEEKLDELNQNYATSMRQMRALTEMMQQAERRLLASDKLISGLSSELIRWSAEMASLGQQLIDSVGACLISASFLAYTGAFTWEFRKTMVFDDWLEDLVALGIPVKLPLKIDGYLTTDVEIAQWSNEGLPPDELSIQNGILTMRASRFPLCIDPQLQALQWIRKKEMRNNLKVLSFSDSDFLKQLEMAIMYGIPVLFEDVDDYIDPVIDDVLQKNIRVQGGRKFTMLGDKEVDWDQKFRLYLTTKFSNPKFDPAVYAKALVINYTVTQTGLEDQLLSVVVGTERPDLEQQRSDLIAQTSENKQLLQQLEDSLLRELATSTGNMLDNVELVETLENTKSKAGLVMEQLKLASDTAADIEILRNGYRAAAKRGAVLFFALADMATVNSMYQYALAAYLDVFVYSLRKAVPDTVLAKRLNNIIKTLTENVYCYGCTGIFERHKLLFSFQIATKLAQRDGVLSQQEIDFFIKGSIALTKSERSNPAKWLPEKCWEDILKLAFDFSAAFGTLPDHFGTNLEEWKYWYDLENPEEVECPGGYNIKCNAFQKLLFLRCFRVDRIFRCINQYIVDTMDEFYIMPPVVSFSAVYEQTTCMIPVCFILSAGSDPTNDLIKLADIILGGMGNFCHISLGQGQEKAAMNLLDGALRQGQWLMLQNGHLLVKFVRELEKFLDKVENPHPDFRLWITTDPTPTFPIGILQKSLKVVTEPPNGLKLNLRSTFIKVRQDRLEACVHRAYRPLIYVLAFFHGVVQERRKYDKLGWNIAYDFNDTDFEVCTEILRNYLTRCSEEKIPWNSLKYLIGEVMYGGRVIDDFDRRITNCYMNEYMGDFLFDVFQSFHFYEDENVDYCLPDEETVLKEDFIAHIDKLPLVNKPDVFGLHPNAEIGYYTMAARNIWNSLIELQPQTGEGSGGISRDDFIDLVAAGILKKLPPAFETWRIRKQIQMSLSPTGVVLLQELDRFNILVVRIKKTLELLRKAIAGEIGMDTVLDNIANSLFNGLLPAAWSKLAPATCKQLASWLEHLKKRAVQYKYWSISGEPLVMWLSGLHIPQSYLTALVQIACRRNNWPLDRSTLFTYVTTYTEPDDVEERPATGCYVHGLYIEGARFDTQAGQLKRSHPKVLVEELAILAVVPIEAHRLKLQNTFLAPVYTTSLRRNAMGVGLVFEANLATSEDLSHWILQGVCLTLNTDT</sequence>
<keyword evidence="5" id="KW-0677">Repeat</keyword>
<feature type="coiled-coil region" evidence="17">
    <location>
        <begin position="3853"/>
        <end position="3901"/>
    </location>
</feature>
<keyword evidence="20" id="KW-1185">Reference proteome</keyword>
<dbReference type="FunFam" id="1.20.58.1120:FF:000008">
    <property type="entry name" value="Dynein heavy chain 10, axonemal"/>
    <property type="match status" value="1"/>
</dbReference>
<dbReference type="InterPro" id="IPR003593">
    <property type="entry name" value="AAA+_ATPase"/>
</dbReference>
<dbReference type="Pfam" id="PF12781">
    <property type="entry name" value="AAA_9"/>
    <property type="match status" value="1"/>
</dbReference>
<dbReference type="FunFam" id="1.10.8.710:FF:000002">
    <property type="entry name" value="dynein heavy chain 17, axonemal"/>
    <property type="match status" value="1"/>
</dbReference>
<dbReference type="FunFam" id="3.40.50.300:FF:000063">
    <property type="entry name" value="dynein heavy chain 6, axonemal"/>
    <property type="match status" value="1"/>
</dbReference>
<dbReference type="InterPro" id="IPR026983">
    <property type="entry name" value="DHC"/>
</dbReference>
<dbReference type="InterPro" id="IPR043157">
    <property type="entry name" value="Dynein_AAA1S"/>
</dbReference>
<keyword evidence="4" id="KW-0493">Microtubule</keyword>
<dbReference type="FunFam" id="3.40.50.300:FF:002141">
    <property type="entry name" value="Dynein heavy chain"/>
    <property type="match status" value="1"/>
</dbReference>
<keyword evidence="3" id="KW-0963">Cytoplasm</keyword>
<comment type="similarity">
    <text evidence="2">Belongs to the dynein heavy chain family.</text>
</comment>
<dbReference type="Gene3D" id="6.10.140.1060">
    <property type="match status" value="1"/>
</dbReference>
<dbReference type="Pfam" id="PF12777">
    <property type="entry name" value="MT"/>
    <property type="match status" value="1"/>
</dbReference>
<comment type="function">
    <text evidence="14">Force generating protein of eukaryotic cilia and flagella. Produces force towards the minus ends of microtubules. Dynein has ATPase activity; the force-producing power stroke is thought to occur on release of ADP. Required for assembly of the I1 inner arm complex and its targeting to the appropriate axoneme location. Also required for phototaxis.</text>
</comment>
<dbReference type="Gene3D" id="1.10.8.720">
    <property type="entry name" value="Region D6 of dynein motor"/>
    <property type="match status" value="1"/>
</dbReference>
<feature type="compositionally biased region" description="Gly residues" evidence="18">
    <location>
        <begin position="302"/>
        <end position="315"/>
    </location>
</feature>
<dbReference type="GO" id="GO:0097729">
    <property type="term" value="C:9+2 motile cilium"/>
    <property type="evidence" value="ECO:0007669"/>
    <property type="project" value="UniProtKB-ARBA"/>
</dbReference>
<evidence type="ECO:0000313" key="20">
    <source>
        <dbReference type="Proteomes" id="UP000504633"/>
    </source>
</evidence>
<dbReference type="GO" id="GO:0008017">
    <property type="term" value="F:microtubule binding"/>
    <property type="evidence" value="ECO:0007669"/>
    <property type="project" value="UniProtKB-ARBA"/>
</dbReference>
<keyword evidence="8" id="KW-0243">Dynein</keyword>
<organism evidence="20 21">
    <name type="scientific">Drosophila hydei</name>
    <name type="common">Fruit fly</name>
    <dbReference type="NCBI Taxonomy" id="7224"/>
    <lineage>
        <taxon>Eukaryota</taxon>
        <taxon>Metazoa</taxon>
        <taxon>Ecdysozoa</taxon>
        <taxon>Arthropoda</taxon>
        <taxon>Hexapoda</taxon>
        <taxon>Insecta</taxon>
        <taxon>Pterygota</taxon>
        <taxon>Neoptera</taxon>
        <taxon>Endopterygota</taxon>
        <taxon>Diptera</taxon>
        <taxon>Brachycera</taxon>
        <taxon>Muscomorpha</taxon>
        <taxon>Ephydroidea</taxon>
        <taxon>Drosophilidae</taxon>
        <taxon>Drosophila</taxon>
    </lineage>
</organism>
<dbReference type="InterPro" id="IPR004273">
    <property type="entry name" value="Dynein_heavy_D6_P-loop"/>
</dbReference>
<keyword evidence="10" id="KW-0969">Cilium</keyword>
<dbReference type="FunFam" id="1.10.8.1220:FF:000001">
    <property type="entry name" value="Dynein axonemal heavy chain 5"/>
    <property type="match status" value="1"/>
</dbReference>
<keyword evidence="11" id="KW-0505">Motor protein</keyword>
<keyword evidence="12" id="KW-0206">Cytoskeleton</keyword>
<dbReference type="InterPro" id="IPR042219">
    <property type="entry name" value="AAA_lid_11_sf"/>
</dbReference>
<evidence type="ECO:0000256" key="10">
    <source>
        <dbReference type="ARBA" id="ARBA00023069"/>
    </source>
</evidence>
<evidence type="ECO:0000256" key="8">
    <source>
        <dbReference type="ARBA" id="ARBA00023017"/>
    </source>
</evidence>
<feature type="domain" description="AAA+ ATPase" evidence="19">
    <location>
        <begin position="2981"/>
        <end position="3134"/>
    </location>
</feature>
<feature type="domain" description="AAA+ ATPase" evidence="19">
    <location>
        <begin position="2346"/>
        <end position="2482"/>
    </location>
</feature>
<dbReference type="FunFam" id="1.20.1270.280:FF:000005">
    <property type="entry name" value="Dynein axonemal heavy chain 10"/>
    <property type="match status" value="1"/>
</dbReference>
<dbReference type="PANTHER" id="PTHR22878">
    <property type="entry name" value="DYNEIN HEAVY CHAIN 6, AXONEMAL-LIKE-RELATED"/>
    <property type="match status" value="1"/>
</dbReference>
<accession>A0A6J2SNX9</accession>
<dbReference type="Gene3D" id="1.20.140.100">
    <property type="entry name" value="Dynein heavy chain, N-terminal domain 2"/>
    <property type="match status" value="1"/>
</dbReference>
<dbReference type="Pfam" id="PF18198">
    <property type="entry name" value="AAA_lid_11"/>
    <property type="match status" value="1"/>
</dbReference>
<dbReference type="GO" id="GO:0060294">
    <property type="term" value="P:cilium movement involved in cell motility"/>
    <property type="evidence" value="ECO:0007669"/>
    <property type="project" value="UniProtKB-ARBA"/>
</dbReference>
<dbReference type="InterPro" id="IPR042222">
    <property type="entry name" value="Dynein_2_N"/>
</dbReference>
<dbReference type="InterPro" id="IPR042228">
    <property type="entry name" value="Dynein_linker_3"/>
</dbReference>
<dbReference type="OrthoDB" id="64868at2759"/>
<dbReference type="InterPro" id="IPR041658">
    <property type="entry name" value="AAA_lid_11"/>
</dbReference>
<dbReference type="Gene3D" id="3.20.180.20">
    <property type="entry name" value="Dynein heavy chain, N-terminal domain 2"/>
    <property type="match status" value="1"/>
</dbReference>
<dbReference type="FunFam" id="1.10.472.130:FF:000010">
    <property type="entry name" value="Dynein axonemal heavy chain 10"/>
    <property type="match status" value="1"/>
</dbReference>
<feature type="region of interest" description="Disordered" evidence="18">
    <location>
        <begin position="285"/>
        <end position="334"/>
    </location>
</feature>
<feature type="compositionally biased region" description="Basic residues" evidence="18">
    <location>
        <begin position="122"/>
        <end position="132"/>
    </location>
</feature>
<dbReference type="FunFam" id="3.20.180.20:FF:000001">
    <property type="entry name" value="Dynein axonemal heavy chain 5"/>
    <property type="match status" value="1"/>
</dbReference>
<evidence type="ECO:0000256" key="2">
    <source>
        <dbReference type="ARBA" id="ARBA00008887"/>
    </source>
</evidence>
<dbReference type="InterPro" id="IPR035699">
    <property type="entry name" value="AAA_6"/>
</dbReference>
<evidence type="ECO:0000256" key="6">
    <source>
        <dbReference type="ARBA" id="ARBA00022741"/>
    </source>
</evidence>
<dbReference type="Pfam" id="PF12775">
    <property type="entry name" value="AAA_7"/>
    <property type="match status" value="1"/>
</dbReference>
<dbReference type="Gene3D" id="3.10.490.20">
    <property type="match status" value="1"/>
</dbReference>
<feature type="region of interest" description="Disordered" evidence="18">
    <location>
        <begin position="115"/>
        <end position="182"/>
    </location>
</feature>
<evidence type="ECO:0000256" key="15">
    <source>
        <dbReference type="ARBA" id="ARBA00063032"/>
    </source>
</evidence>
<dbReference type="SUPFAM" id="SSF52540">
    <property type="entry name" value="P-loop containing nucleoside triphosphate hydrolases"/>
    <property type="match status" value="4"/>
</dbReference>
<keyword evidence="13" id="KW-0966">Cell projection</keyword>
<dbReference type="Gene3D" id="1.10.8.1220">
    <property type="match status" value="1"/>
</dbReference>
<name>A0A6J2SNX9_DROHY</name>
<dbReference type="Gene3D" id="1.10.472.130">
    <property type="match status" value="1"/>
</dbReference>
<dbReference type="Gene3D" id="1.20.58.1120">
    <property type="match status" value="1"/>
</dbReference>
<dbReference type="Pfam" id="PF08393">
    <property type="entry name" value="DHC_N2"/>
    <property type="match status" value="1"/>
</dbReference>
<dbReference type="Pfam" id="PF08385">
    <property type="entry name" value="DHC_N1"/>
    <property type="match status" value="2"/>
</dbReference>
<dbReference type="InterPro" id="IPR043160">
    <property type="entry name" value="Dynein_C_barrel"/>
</dbReference>
<dbReference type="Gene3D" id="1.20.920.30">
    <property type="match status" value="1"/>
</dbReference>
<evidence type="ECO:0000256" key="11">
    <source>
        <dbReference type="ARBA" id="ARBA00023175"/>
    </source>
</evidence>
<dbReference type="InterPro" id="IPR035706">
    <property type="entry name" value="AAA_9"/>
</dbReference>
<evidence type="ECO:0000256" key="4">
    <source>
        <dbReference type="ARBA" id="ARBA00022701"/>
    </source>
</evidence>
<dbReference type="GO" id="GO:0036159">
    <property type="term" value="P:inner dynein arm assembly"/>
    <property type="evidence" value="ECO:0007669"/>
    <property type="project" value="UniProtKB-ARBA"/>
</dbReference>
<evidence type="ECO:0000313" key="21">
    <source>
        <dbReference type="RefSeq" id="XP_030078786.1"/>
    </source>
</evidence>
<dbReference type="InterPro" id="IPR013594">
    <property type="entry name" value="Dynein_heavy_tail"/>
</dbReference>
<dbReference type="InterPro" id="IPR024743">
    <property type="entry name" value="Dynein_HC_stalk"/>
</dbReference>
<dbReference type="Gene3D" id="1.10.287.2620">
    <property type="match status" value="1"/>
</dbReference>
<protein>
    <recommendedName>
        <fullName evidence="16">Dynein-1, subspecies f</fullName>
    </recommendedName>
</protein>
<dbReference type="GO" id="GO:0005874">
    <property type="term" value="C:microtubule"/>
    <property type="evidence" value="ECO:0007669"/>
    <property type="project" value="UniProtKB-KW"/>
</dbReference>
<proteinExistence type="inferred from homology"/>
<feature type="compositionally biased region" description="Acidic residues" evidence="18">
    <location>
        <begin position="3287"/>
        <end position="3299"/>
    </location>
</feature>
<comment type="subcellular location">
    <subcellularLocation>
        <location evidence="1">Cytoplasm</location>
        <location evidence="1">Cytoskeleton</location>
        <location evidence="1">Cilium axoneme</location>
    </subcellularLocation>
</comment>
<evidence type="ECO:0000256" key="12">
    <source>
        <dbReference type="ARBA" id="ARBA00023212"/>
    </source>
</evidence>
<dbReference type="GeneID" id="111595990"/>
<dbReference type="GO" id="GO:0036156">
    <property type="term" value="C:inner dynein arm"/>
    <property type="evidence" value="ECO:0007669"/>
    <property type="project" value="UniProtKB-ARBA"/>
</dbReference>
<keyword evidence="6" id="KW-0547">Nucleotide-binding</keyword>
<dbReference type="Gene3D" id="1.10.8.710">
    <property type="match status" value="1"/>
</dbReference>
<dbReference type="Pfam" id="PF18199">
    <property type="entry name" value="Dynein_C"/>
    <property type="match status" value="1"/>
</dbReference>
<dbReference type="FunFam" id="3.40.50.300:FF:000049">
    <property type="entry name" value="Dynein, axonemal, heavy chain 5"/>
    <property type="match status" value="1"/>
</dbReference>
<evidence type="ECO:0000256" key="18">
    <source>
        <dbReference type="SAM" id="MobiDB-lite"/>
    </source>
</evidence>
<evidence type="ECO:0000256" key="3">
    <source>
        <dbReference type="ARBA" id="ARBA00022490"/>
    </source>
</evidence>
<dbReference type="InterPro" id="IPR041228">
    <property type="entry name" value="Dynein_C"/>
</dbReference>
<dbReference type="InterPro" id="IPR013602">
    <property type="entry name" value="Dynein_heavy_linker"/>
</dbReference>
<dbReference type="InterPro" id="IPR041589">
    <property type="entry name" value="DNAH3_AAA_lid_1"/>
</dbReference>
<feature type="compositionally biased region" description="Acidic residues" evidence="18">
    <location>
        <begin position="138"/>
        <end position="164"/>
    </location>
</feature>
<evidence type="ECO:0000256" key="13">
    <source>
        <dbReference type="ARBA" id="ARBA00023273"/>
    </source>
</evidence>
<dbReference type="Proteomes" id="UP000504633">
    <property type="component" value="Unplaced"/>
</dbReference>
<dbReference type="GO" id="GO:0005524">
    <property type="term" value="F:ATP binding"/>
    <property type="evidence" value="ECO:0007669"/>
    <property type="project" value="UniProtKB-KW"/>
</dbReference>
<dbReference type="InterPro" id="IPR024317">
    <property type="entry name" value="Dynein_heavy_chain_D4_dom"/>
</dbReference>
<feature type="compositionally biased region" description="Basic and acidic residues" evidence="18">
    <location>
        <begin position="285"/>
        <end position="301"/>
    </location>
</feature>
<evidence type="ECO:0000256" key="7">
    <source>
        <dbReference type="ARBA" id="ARBA00022840"/>
    </source>
</evidence>
<dbReference type="PANTHER" id="PTHR22878:SF63">
    <property type="entry name" value="DYNEIN AXONEMAL HEAVY CHAIN 10"/>
    <property type="match status" value="1"/>
</dbReference>
<dbReference type="FunFam" id="1.10.287.2620:FF:000002">
    <property type="entry name" value="Dynein heavy chain 2, axonemal"/>
    <property type="match status" value="1"/>
</dbReference>
<dbReference type="FunFam" id="3.40.50.300:FF:000153">
    <property type="entry name" value="Dynein axonemal heavy chain 1"/>
    <property type="match status" value="1"/>
</dbReference>
<dbReference type="FunFam" id="1.20.140.100:FF:000001">
    <property type="entry name" value="dynein heavy chain 17, axonemal"/>
    <property type="match status" value="1"/>
</dbReference>
<dbReference type="FunFam" id="1.10.8.720:FF:000005">
    <property type="entry name" value="Dynein axonemal heavy chain 10"/>
    <property type="match status" value="1"/>
</dbReference>
<dbReference type="Gene3D" id="1.20.1270.280">
    <property type="match status" value="1"/>
</dbReference>
<dbReference type="FunFam" id="3.10.490.20:FF:000006">
    <property type="entry name" value="Dynein axonemal heavy chain 10"/>
    <property type="match status" value="1"/>
</dbReference>
<evidence type="ECO:0000256" key="17">
    <source>
        <dbReference type="SAM" id="Coils"/>
    </source>
</evidence>
<feature type="domain" description="AAA+ ATPase" evidence="19">
    <location>
        <begin position="2625"/>
        <end position="2810"/>
    </location>
</feature>
<dbReference type="Pfam" id="PF17852">
    <property type="entry name" value="Dynein_AAA_lid"/>
    <property type="match status" value="1"/>
</dbReference>
<dbReference type="GO" id="GO:0045505">
    <property type="term" value="F:dynein intermediate chain binding"/>
    <property type="evidence" value="ECO:0007669"/>
    <property type="project" value="InterPro"/>
</dbReference>
<comment type="subunit">
    <text evidence="15">The I1 inner arm complex (also known as the f dynein complex) is a two-headed isoform composed of two heavy chains (1-alpha and 1-beta), three intermediate chains and three light chains. I1 occupies a specific position proximal to the first radial spoke and repeats every 96 nm along the length of the axoneme.</text>
</comment>
<dbReference type="FunFam" id="1.20.920.20:FF:000001">
    <property type="entry name" value="dynein heavy chain 2, axonemal"/>
    <property type="match status" value="1"/>
</dbReference>
<reference evidence="21" key="1">
    <citation type="submission" date="2025-08" db="UniProtKB">
        <authorList>
            <consortium name="RefSeq"/>
        </authorList>
    </citation>
    <scope>IDENTIFICATION</scope>
    <source>
        <strain evidence="21">15085-1641.00</strain>
        <tissue evidence="21">Whole body</tissue>
    </source>
</reference>
<dbReference type="InterPro" id="IPR041466">
    <property type="entry name" value="Dynein_AAA5_ext"/>
</dbReference>
<dbReference type="CTD" id="43379"/>
<dbReference type="OMA" id="VGEAMYG"/>
<evidence type="ECO:0000256" key="16">
    <source>
        <dbReference type="ARBA" id="ARBA00077719"/>
    </source>
</evidence>
<keyword evidence="7" id="KW-0067">ATP-binding</keyword>
<dbReference type="KEGG" id="dhe:111595990"/>
<dbReference type="FunFam" id="3.40.50.300:FF:000884">
    <property type="entry name" value="Dynein axonemal heavy chain 10"/>
    <property type="match status" value="1"/>
</dbReference>
<evidence type="ECO:0000256" key="5">
    <source>
        <dbReference type="ARBA" id="ARBA00022737"/>
    </source>
</evidence>